<dbReference type="NCBIfam" id="TIGR00658">
    <property type="entry name" value="orni_carb_tr"/>
    <property type="match status" value="1"/>
</dbReference>
<gene>
    <name evidence="8" type="primary">argF</name>
    <name evidence="8" type="ORF">R6Y95_09690</name>
</gene>
<feature type="binding site" evidence="5">
    <location>
        <position position="161"/>
    </location>
    <ligand>
        <name>L-ornithine</name>
        <dbReference type="ChEBI" id="CHEBI:46911"/>
    </ligand>
</feature>
<dbReference type="InterPro" id="IPR036901">
    <property type="entry name" value="Asp/Orn_carbamoylTrfase_sf"/>
</dbReference>
<dbReference type="GO" id="GO:0042450">
    <property type="term" value="P:L-arginine biosynthetic process via ornithine"/>
    <property type="evidence" value="ECO:0007669"/>
    <property type="project" value="UniProtKB-UniRule"/>
</dbReference>
<feature type="binding site" evidence="5">
    <location>
        <begin position="225"/>
        <end position="226"/>
    </location>
    <ligand>
        <name>L-ornithine</name>
        <dbReference type="ChEBI" id="CHEBI:46911"/>
    </ligand>
</feature>
<dbReference type="GO" id="GO:0004585">
    <property type="term" value="F:ornithine carbamoyltransferase activity"/>
    <property type="evidence" value="ECO:0007669"/>
    <property type="project" value="UniProtKB-UniRule"/>
</dbReference>
<evidence type="ECO:0000313" key="9">
    <source>
        <dbReference type="Proteomes" id="UP001626603"/>
    </source>
</evidence>
<evidence type="ECO:0000256" key="3">
    <source>
        <dbReference type="ARBA" id="ARBA00022679"/>
    </source>
</evidence>
<dbReference type="InterPro" id="IPR006130">
    <property type="entry name" value="Asp/Orn_carbamoylTrfase"/>
</dbReference>
<protein>
    <recommendedName>
        <fullName evidence="2 5">Ornithine carbamoyltransferase</fullName>
        <shortName evidence="5">OTCase</shortName>
        <ecNumber evidence="2 5">2.1.3.3</ecNumber>
    </recommendedName>
</protein>
<dbReference type="InterPro" id="IPR002292">
    <property type="entry name" value="Orn/put_carbamltrans"/>
</dbReference>
<dbReference type="SUPFAM" id="SSF53671">
    <property type="entry name" value="Aspartate/ornithine carbamoyltransferase"/>
    <property type="match status" value="1"/>
</dbReference>
<reference evidence="8 9" key="1">
    <citation type="submission" date="2023-10" db="EMBL/GenBank/DDBJ databases">
        <title>The complete genome sequence of Methanoculleus palmolei DSM 4273.</title>
        <authorList>
            <person name="Lai S.-J."/>
            <person name="You Y.-T."/>
            <person name="Chen S.-C."/>
        </authorList>
    </citation>
    <scope>NUCLEOTIDE SEQUENCE [LARGE SCALE GENOMIC DNA]</scope>
    <source>
        <strain evidence="8 9">DSM 4273</strain>
    </source>
</reference>
<feature type="binding site" evidence="5">
    <location>
        <begin position="130"/>
        <end position="133"/>
    </location>
    <ligand>
        <name>carbamoyl phosphate</name>
        <dbReference type="ChEBI" id="CHEBI:58228"/>
    </ligand>
</feature>
<dbReference type="PRINTS" id="PR00102">
    <property type="entry name" value="OTCASE"/>
</dbReference>
<proteinExistence type="inferred from homology"/>
<accession>A0ABD8A873</accession>
<organism evidence="8 9">
    <name type="scientific">Methanoculleus palmolei</name>
    <dbReference type="NCBI Taxonomy" id="72612"/>
    <lineage>
        <taxon>Archaea</taxon>
        <taxon>Methanobacteriati</taxon>
        <taxon>Methanobacteriota</taxon>
        <taxon>Stenosarchaea group</taxon>
        <taxon>Methanomicrobia</taxon>
        <taxon>Methanomicrobiales</taxon>
        <taxon>Methanomicrobiaceae</taxon>
        <taxon>Methanoculleus</taxon>
    </lineage>
</organism>
<feature type="binding site" evidence="5">
    <location>
        <begin position="261"/>
        <end position="262"/>
    </location>
    <ligand>
        <name>carbamoyl phosphate</name>
        <dbReference type="ChEBI" id="CHEBI:58228"/>
    </ligand>
</feature>
<dbReference type="Proteomes" id="UP001626603">
    <property type="component" value="Chromosome"/>
</dbReference>
<dbReference type="Gene3D" id="3.40.50.1370">
    <property type="entry name" value="Aspartate/ornithine carbamoyltransferase"/>
    <property type="match status" value="2"/>
</dbReference>
<keyword evidence="5" id="KW-0963">Cytoplasm</keyword>
<evidence type="ECO:0000256" key="2">
    <source>
        <dbReference type="ARBA" id="ARBA00013007"/>
    </source>
</evidence>
<keyword evidence="3 5" id="KW-0808">Transferase</keyword>
<dbReference type="Pfam" id="PF02729">
    <property type="entry name" value="OTCace_N"/>
    <property type="match status" value="1"/>
</dbReference>
<feature type="binding site" evidence="5">
    <location>
        <position position="79"/>
    </location>
    <ligand>
        <name>carbamoyl phosphate</name>
        <dbReference type="ChEBI" id="CHEBI:58228"/>
    </ligand>
</feature>
<dbReference type="PANTHER" id="PTHR45753">
    <property type="entry name" value="ORNITHINE CARBAMOYLTRANSFERASE, MITOCHONDRIAL"/>
    <property type="match status" value="1"/>
</dbReference>
<keyword evidence="9" id="KW-1185">Reference proteome</keyword>
<dbReference type="NCBIfam" id="NF001986">
    <property type="entry name" value="PRK00779.1"/>
    <property type="match status" value="1"/>
</dbReference>
<dbReference type="HAMAP" id="MF_01109">
    <property type="entry name" value="OTCase"/>
    <property type="match status" value="1"/>
</dbReference>
<dbReference type="InterPro" id="IPR006132">
    <property type="entry name" value="Asp/Orn_carbamoyltranf_P-bd"/>
</dbReference>
<feature type="domain" description="Aspartate/ornithine carbamoyltransferase carbamoyl-P binding" evidence="7">
    <location>
        <begin position="3"/>
        <end position="143"/>
    </location>
</feature>
<feature type="binding site" evidence="5">
    <location>
        <position position="221"/>
    </location>
    <ligand>
        <name>L-ornithine</name>
        <dbReference type="ChEBI" id="CHEBI:46911"/>
    </ligand>
</feature>
<dbReference type="Pfam" id="PF00185">
    <property type="entry name" value="OTCace"/>
    <property type="match status" value="1"/>
</dbReference>
<dbReference type="GO" id="GO:0005737">
    <property type="term" value="C:cytoplasm"/>
    <property type="evidence" value="ECO:0007669"/>
    <property type="project" value="UniProtKB-SubCell"/>
</dbReference>
<dbReference type="InterPro" id="IPR006131">
    <property type="entry name" value="Asp_carbamoyltransf_Asp/Orn-bd"/>
</dbReference>
<dbReference type="PROSITE" id="PS00097">
    <property type="entry name" value="CARBAMOYLTRANSFERASE"/>
    <property type="match status" value="1"/>
</dbReference>
<evidence type="ECO:0000259" key="7">
    <source>
        <dbReference type="Pfam" id="PF02729"/>
    </source>
</evidence>
<name>A0ABD8A873_9EURY</name>
<dbReference type="FunFam" id="3.40.50.1370:FF:000008">
    <property type="entry name" value="Ornithine carbamoyltransferase"/>
    <property type="match status" value="1"/>
</dbReference>
<dbReference type="AlphaFoldDB" id="A0ABD8A873"/>
<feature type="domain" description="Aspartate/ornithine carbamoyltransferase Asp/Orn-binding" evidence="6">
    <location>
        <begin position="150"/>
        <end position="299"/>
    </location>
</feature>
<evidence type="ECO:0000313" key="8">
    <source>
        <dbReference type="EMBL" id="WOX55729.1"/>
    </source>
</evidence>
<comment type="catalytic activity">
    <reaction evidence="4 5">
        <text>carbamoyl phosphate + L-ornithine = L-citrulline + phosphate + H(+)</text>
        <dbReference type="Rhea" id="RHEA:19513"/>
        <dbReference type="ChEBI" id="CHEBI:15378"/>
        <dbReference type="ChEBI" id="CHEBI:43474"/>
        <dbReference type="ChEBI" id="CHEBI:46911"/>
        <dbReference type="ChEBI" id="CHEBI:57743"/>
        <dbReference type="ChEBI" id="CHEBI:58228"/>
        <dbReference type="EC" id="2.1.3.3"/>
    </reaction>
</comment>
<evidence type="ECO:0000256" key="5">
    <source>
        <dbReference type="HAMAP-Rule" id="MF_01109"/>
    </source>
</evidence>
<dbReference type="PANTHER" id="PTHR45753:SF3">
    <property type="entry name" value="ORNITHINE TRANSCARBAMYLASE, MITOCHONDRIAL"/>
    <property type="match status" value="1"/>
</dbReference>
<evidence type="ECO:0000256" key="1">
    <source>
        <dbReference type="ARBA" id="ARBA00007805"/>
    </source>
</evidence>
<dbReference type="PRINTS" id="PR00100">
    <property type="entry name" value="AOTCASE"/>
</dbReference>
<feature type="binding site" evidence="5">
    <location>
        <position position="289"/>
    </location>
    <ligand>
        <name>carbamoyl phosphate</name>
        <dbReference type="ChEBI" id="CHEBI:58228"/>
    </ligand>
</feature>
<dbReference type="InterPro" id="IPR024904">
    <property type="entry name" value="OTCase_ArgI"/>
</dbReference>
<sequence>MKKDFLSIVDIDAGELASIVDDAERLKRLKFAGIAHEYLRGKNLAMIFEKASTRTRVSFEVGMTDLGGHALFLNPQDMQLGRGEEIRDTARVLSRYVDAVMIRAYDHASVEEFARYSTVPIINGLSDRLHPCQVLADIMTLSERFDDLHDLKLAWIGDGNNVCNSWILSSALTGMEITVASPPGYRPKDAVVNQARAAGGRVNVVTDPEEAVRDADVLYTDIWVSMGDEQERAERLRALRNYTIDSHLLRRAPPDALVMHCLPAHRGEEITDEVLEGPQSIVWDQAENRLHAQKALLVRLIAGGMPPAE</sequence>
<evidence type="ECO:0000259" key="6">
    <source>
        <dbReference type="Pfam" id="PF00185"/>
    </source>
</evidence>
<evidence type="ECO:0000256" key="4">
    <source>
        <dbReference type="ARBA" id="ARBA00048772"/>
    </source>
</evidence>
<feature type="binding site" evidence="5">
    <location>
        <position position="103"/>
    </location>
    <ligand>
        <name>carbamoyl phosphate</name>
        <dbReference type="ChEBI" id="CHEBI:58228"/>
    </ligand>
</feature>
<comment type="subcellular location">
    <subcellularLocation>
        <location evidence="5">Cytoplasm</location>
    </subcellularLocation>
</comment>
<feature type="binding site" evidence="5">
    <location>
        <begin position="52"/>
        <end position="55"/>
    </location>
    <ligand>
        <name>carbamoyl phosphate</name>
        <dbReference type="ChEBI" id="CHEBI:58228"/>
    </ligand>
</feature>
<dbReference type="EMBL" id="CP137641">
    <property type="protein sequence ID" value="WOX55729.1"/>
    <property type="molecule type" value="Genomic_DNA"/>
</dbReference>
<comment type="similarity">
    <text evidence="1 5">Belongs to the aspartate/ornithine carbamoyltransferase superfamily. OTCase family.</text>
</comment>
<dbReference type="EC" id="2.1.3.3" evidence="2 5"/>